<proteinExistence type="predicted"/>
<gene>
    <name evidence="1" type="ORF">GM1_015_00920</name>
</gene>
<dbReference type="Proteomes" id="UP000035009">
    <property type="component" value="Unassembled WGS sequence"/>
</dbReference>
<evidence type="ECO:0008006" key="3">
    <source>
        <dbReference type="Google" id="ProtNLM"/>
    </source>
</evidence>
<dbReference type="OrthoDB" id="5146042at2"/>
<dbReference type="STRING" id="410332.SAMN04488550_1019"/>
<organism evidence="1 2">
    <name type="scientific">Gordonia malaquae NBRC 108250</name>
    <dbReference type="NCBI Taxonomy" id="1223542"/>
    <lineage>
        <taxon>Bacteria</taxon>
        <taxon>Bacillati</taxon>
        <taxon>Actinomycetota</taxon>
        <taxon>Actinomycetes</taxon>
        <taxon>Mycobacteriales</taxon>
        <taxon>Gordoniaceae</taxon>
        <taxon>Gordonia</taxon>
    </lineage>
</organism>
<comment type="caution">
    <text evidence="1">The sequence shown here is derived from an EMBL/GenBank/DDBJ whole genome shotgun (WGS) entry which is preliminary data.</text>
</comment>
<keyword evidence="2" id="KW-1185">Reference proteome</keyword>
<accession>M3UX09</accession>
<evidence type="ECO:0000313" key="2">
    <source>
        <dbReference type="Proteomes" id="UP000035009"/>
    </source>
</evidence>
<dbReference type="EMBL" id="BAOP01000015">
    <property type="protein sequence ID" value="GAC80217.1"/>
    <property type="molecule type" value="Genomic_DNA"/>
</dbReference>
<dbReference type="RefSeq" id="WP_008379115.1">
    <property type="nucleotide sequence ID" value="NZ_BAOP01000015.1"/>
</dbReference>
<protein>
    <recommendedName>
        <fullName evidence="3">DUF559 domain-containing protein</fullName>
    </recommendedName>
</protein>
<dbReference type="eggNOG" id="COG5340">
    <property type="taxonomic scope" value="Bacteria"/>
</dbReference>
<evidence type="ECO:0000313" key="1">
    <source>
        <dbReference type="EMBL" id="GAC80217.1"/>
    </source>
</evidence>
<name>M3UX09_GORML</name>
<dbReference type="AlphaFoldDB" id="M3UX09"/>
<sequence length="317" mass="35031">MGDERALRVLIGLQDGVIARTQVLECGFGSAYVRQQLRCRAWVAVYPGVYATHTGALSWHQRVWAAILDACPAAASHDSALSAAGVGREPRRDDPIHIAVEAGRKVTRRPGMIVHHRSLFNQDVLDHTTPPRVRLEEALIDVASETLNEMKTIATLSDAVGSRRTTPDRLLSAVVRRARLRHRMLIEGLLADLRDGACSALEHSYLTRVERPHGLPSPVRQAPTGAGRPGFRDLDYPDWGLVIELDGRAHHDNARDRDRDLERDLDAAVVLDRHTIRLGWGQAHVRSCSTAVKVGRYLSLLGWPDSPHPCTSPNCVV</sequence>
<reference evidence="1 2" key="1">
    <citation type="submission" date="2013-02" db="EMBL/GenBank/DDBJ databases">
        <title>Whole genome shotgun sequence of Gordonia malaquae NBRC 108250.</title>
        <authorList>
            <person name="Yoshida I."/>
            <person name="Hosoyama A."/>
            <person name="Tsuchikane K."/>
            <person name="Ando Y."/>
            <person name="Baba S."/>
            <person name="Ohji S."/>
            <person name="Hamada M."/>
            <person name="Tamura T."/>
            <person name="Yamazoe A."/>
            <person name="Yamazaki S."/>
            <person name="Fujita N."/>
        </authorList>
    </citation>
    <scope>NUCLEOTIDE SEQUENCE [LARGE SCALE GENOMIC DNA]</scope>
    <source>
        <strain evidence="1 2">NBRC 108250</strain>
    </source>
</reference>